<evidence type="ECO:0000313" key="1">
    <source>
        <dbReference type="EMBL" id="TRX06333.1"/>
    </source>
</evidence>
<comment type="caution">
    <text evidence="1">The sequence shown here is derived from an EMBL/GenBank/DDBJ whole genome shotgun (WGS) entry which is preliminary data.</text>
</comment>
<dbReference type="EMBL" id="VJZN01000012">
    <property type="protein sequence ID" value="TRX06333.1"/>
    <property type="molecule type" value="Genomic_DNA"/>
</dbReference>
<dbReference type="Proteomes" id="UP000318528">
    <property type="component" value="Unassembled WGS sequence"/>
</dbReference>
<keyword evidence="2" id="KW-1185">Reference proteome</keyword>
<dbReference type="RefSeq" id="WP_143387219.1">
    <property type="nucleotide sequence ID" value="NZ_VJZM01000011.1"/>
</dbReference>
<gene>
    <name evidence="1" type="ORF">FNW12_08790</name>
</gene>
<proteinExistence type="predicted"/>
<protein>
    <submittedName>
        <fullName evidence="1">Uncharacterized protein</fullName>
    </submittedName>
</protein>
<evidence type="ECO:0000313" key="2">
    <source>
        <dbReference type="Proteomes" id="UP000318528"/>
    </source>
</evidence>
<accession>A0ABY3CL51</accession>
<organism evidence="1 2">
    <name type="scientific">Flavobacterium gawalongense</name>
    <dbReference type="NCBI Taxonomy" id="2594432"/>
    <lineage>
        <taxon>Bacteria</taxon>
        <taxon>Pseudomonadati</taxon>
        <taxon>Bacteroidota</taxon>
        <taxon>Flavobacteriia</taxon>
        <taxon>Flavobacteriales</taxon>
        <taxon>Flavobacteriaceae</taxon>
        <taxon>Flavobacterium</taxon>
    </lineage>
</organism>
<reference evidence="1 2" key="1">
    <citation type="submission" date="2019-07" db="EMBL/GenBank/DDBJ databases">
        <title>Novel species of Flavobacterium.</title>
        <authorList>
            <person name="Liu Q."/>
            <person name="Xin Y.-H."/>
        </authorList>
    </citation>
    <scope>NUCLEOTIDE SEQUENCE [LARGE SCALE GENOMIC DNA]</scope>
    <source>
        <strain evidence="1 2">GSP39</strain>
    </source>
</reference>
<sequence length="255" mass="30023">MEILKWLFGKKNDDVKEIESQENNDFKITKVGSEHEPMCPYCKTSLNKFPSRKTKCPHCRNFIFVRKLNDSRLKTLVTEEQVQEIEIEQKKNYLRYNRLRKLKEFGVTEDEFVKRKEELYLKSGIENNEDDAFWSIFNELLSENANDVNQLRMDYYSMAIFLYEEGRDNFKLLQLNAKATLDSFQLSNLELKVEIVGCSDSCEACKKLNGKIISIEEAYLLPIPCRECTHRIGFCRCFYCSVSSRDSEGMLIFKK</sequence>
<name>A0ABY3CL51_9FLAO</name>